<dbReference type="PROSITE" id="PS50850">
    <property type="entry name" value="MFS"/>
    <property type="match status" value="1"/>
</dbReference>
<dbReference type="Gene3D" id="3.30.360.10">
    <property type="entry name" value="Dihydrodipicolinate Reductase, domain 2"/>
    <property type="match status" value="1"/>
</dbReference>
<evidence type="ECO:0000259" key="7">
    <source>
        <dbReference type="PROSITE" id="PS50850"/>
    </source>
</evidence>
<reference evidence="8 9" key="1">
    <citation type="journal article" date="2015" name="Stand. Genomic Sci.">
        <title>Genomic Encyclopedia of Bacterial and Archaeal Type Strains, Phase III: the genomes of soil and plant-associated and newly described type strains.</title>
        <authorList>
            <person name="Whitman W.B."/>
            <person name="Woyke T."/>
            <person name="Klenk H.P."/>
            <person name="Zhou Y."/>
            <person name="Lilburn T.G."/>
            <person name="Beck B.J."/>
            <person name="De Vos P."/>
            <person name="Vandamme P."/>
            <person name="Eisen J.A."/>
            <person name="Garrity G."/>
            <person name="Hugenholtz P."/>
            <person name="Kyrpides N.C."/>
        </authorList>
    </citation>
    <scope>NUCLEOTIDE SEQUENCE [LARGE SCALE GENOMIC DNA]</scope>
    <source>
        <strain evidence="8 9">CGMCC 1.10822</strain>
    </source>
</reference>
<keyword evidence="3 6" id="KW-0812">Transmembrane</keyword>
<organism evidence="8 9">
    <name type="scientific">Pseudoduganella lurida</name>
    <dbReference type="NCBI Taxonomy" id="1036180"/>
    <lineage>
        <taxon>Bacteria</taxon>
        <taxon>Pseudomonadati</taxon>
        <taxon>Pseudomonadota</taxon>
        <taxon>Betaproteobacteria</taxon>
        <taxon>Burkholderiales</taxon>
        <taxon>Oxalobacteraceae</taxon>
        <taxon>Telluria group</taxon>
        <taxon>Pseudoduganella</taxon>
    </lineage>
</organism>
<dbReference type="PANTHER" id="PTHR43124">
    <property type="entry name" value="PURINE EFFLUX PUMP PBUE"/>
    <property type="match status" value="1"/>
</dbReference>
<proteinExistence type="predicted"/>
<feature type="transmembrane region" description="Helical" evidence="6">
    <location>
        <begin position="253"/>
        <end position="273"/>
    </location>
</feature>
<evidence type="ECO:0000313" key="8">
    <source>
        <dbReference type="EMBL" id="TWI69484.1"/>
    </source>
</evidence>
<dbReference type="InterPro" id="IPR055080">
    <property type="entry name" value="Gal80p-like_C"/>
</dbReference>
<dbReference type="Pfam" id="PF07690">
    <property type="entry name" value="MFS_1"/>
    <property type="match status" value="1"/>
</dbReference>
<sequence length="312" mass="33602">MYSRRGTRRRPASSLPGNRYVSDLLAEGSIGELRSVRMHVSIESFGARRMDDLAYTVPAENFSDLLPIFRGHFLRILFSHLGFPRMLGALTANQIAEITIVGTWETLSHTYPDQINLNGTLTNGAVLSVHVDAGKRNNFGLQIELTGTEGDLSITNGTSFGASVNRIPATASSPYRNCWHWRCPASSFILTEVLPAGLLPQLAASLHNTEAVMQQLISIYALGSLLSAIPLAAATQQVGLRTLLLTAVPGFAFSNMVTALSSSLSLIFVARFVGDVAAGLARAIMVSYAACMVPASQKGRAIDIAMAGRHWR</sequence>
<evidence type="ECO:0000256" key="3">
    <source>
        <dbReference type="ARBA" id="ARBA00022692"/>
    </source>
</evidence>
<accession>A0A562RLK5</accession>
<dbReference type="Pfam" id="PF22685">
    <property type="entry name" value="Gal80p_C-like"/>
    <property type="match status" value="1"/>
</dbReference>
<feature type="transmembrane region" description="Helical" evidence="6">
    <location>
        <begin position="216"/>
        <end position="233"/>
    </location>
</feature>
<comment type="caution">
    <text evidence="8">The sequence shown here is derived from an EMBL/GenBank/DDBJ whole genome shotgun (WGS) entry which is preliminary data.</text>
</comment>
<dbReference type="GO" id="GO:0022857">
    <property type="term" value="F:transmembrane transporter activity"/>
    <property type="evidence" value="ECO:0007669"/>
    <property type="project" value="InterPro"/>
</dbReference>
<keyword evidence="4 6" id="KW-1133">Transmembrane helix</keyword>
<dbReference type="InterPro" id="IPR020846">
    <property type="entry name" value="MFS_dom"/>
</dbReference>
<dbReference type="GO" id="GO:0005886">
    <property type="term" value="C:plasma membrane"/>
    <property type="evidence" value="ECO:0007669"/>
    <property type="project" value="UniProtKB-SubCell"/>
</dbReference>
<evidence type="ECO:0000256" key="5">
    <source>
        <dbReference type="ARBA" id="ARBA00023136"/>
    </source>
</evidence>
<evidence type="ECO:0000256" key="4">
    <source>
        <dbReference type="ARBA" id="ARBA00022989"/>
    </source>
</evidence>
<evidence type="ECO:0000313" key="9">
    <source>
        <dbReference type="Proteomes" id="UP000318431"/>
    </source>
</evidence>
<feature type="domain" description="Major facilitator superfamily (MFS) profile" evidence="7">
    <location>
        <begin position="154"/>
        <end position="312"/>
    </location>
</feature>
<evidence type="ECO:0000256" key="6">
    <source>
        <dbReference type="SAM" id="Phobius"/>
    </source>
</evidence>
<comment type="subcellular location">
    <subcellularLocation>
        <location evidence="1">Cell membrane</location>
        <topology evidence="1">Multi-pass membrane protein</topology>
    </subcellularLocation>
</comment>
<dbReference type="OrthoDB" id="9781031at2"/>
<dbReference type="InterPro" id="IPR011701">
    <property type="entry name" value="MFS"/>
</dbReference>
<dbReference type="SUPFAM" id="SSF103473">
    <property type="entry name" value="MFS general substrate transporter"/>
    <property type="match status" value="1"/>
</dbReference>
<dbReference type="Gene3D" id="1.20.1250.20">
    <property type="entry name" value="MFS general substrate transporter like domains"/>
    <property type="match status" value="1"/>
</dbReference>
<dbReference type="Proteomes" id="UP000318431">
    <property type="component" value="Unassembled WGS sequence"/>
</dbReference>
<dbReference type="SUPFAM" id="SSF55347">
    <property type="entry name" value="Glyceraldehyde-3-phosphate dehydrogenase-like, C-terminal domain"/>
    <property type="match status" value="1"/>
</dbReference>
<protein>
    <submittedName>
        <fullName evidence="8">MFS transporter</fullName>
    </submittedName>
</protein>
<evidence type="ECO:0000256" key="2">
    <source>
        <dbReference type="ARBA" id="ARBA00022475"/>
    </source>
</evidence>
<keyword evidence="2" id="KW-1003">Cell membrane</keyword>
<dbReference type="InterPro" id="IPR036259">
    <property type="entry name" value="MFS_trans_sf"/>
</dbReference>
<keyword evidence="9" id="KW-1185">Reference proteome</keyword>
<dbReference type="InterPro" id="IPR050189">
    <property type="entry name" value="MFS_Efflux_Transporters"/>
</dbReference>
<gene>
    <name evidence="8" type="ORF">IP91_00553</name>
</gene>
<dbReference type="RefSeq" id="WP_145647242.1">
    <property type="nucleotide sequence ID" value="NZ_VLLB01000001.1"/>
</dbReference>
<dbReference type="AlphaFoldDB" id="A0A562RLK5"/>
<name>A0A562RLK5_9BURK</name>
<dbReference type="PANTHER" id="PTHR43124:SF3">
    <property type="entry name" value="CHLORAMPHENICOL EFFLUX PUMP RV0191"/>
    <property type="match status" value="1"/>
</dbReference>
<evidence type="ECO:0000256" key="1">
    <source>
        <dbReference type="ARBA" id="ARBA00004651"/>
    </source>
</evidence>
<dbReference type="EMBL" id="VLLB01000001">
    <property type="protein sequence ID" value="TWI69484.1"/>
    <property type="molecule type" value="Genomic_DNA"/>
</dbReference>
<keyword evidence="5 6" id="KW-0472">Membrane</keyword>